<dbReference type="GO" id="GO:0016405">
    <property type="term" value="F:CoA-ligase activity"/>
    <property type="evidence" value="ECO:0007669"/>
    <property type="project" value="TreeGrafter"/>
</dbReference>
<feature type="domain" description="AMP-binding enzyme C-terminal" evidence="3">
    <location>
        <begin position="418"/>
        <end position="496"/>
    </location>
</feature>
<dbReference type="InterPro" id="IPR000873">
    <property type="entry name" value="AMP-dep_synth/lig_dom"/>
</dbReference>
<keyword evidence="5" id="KW-1185">Reference proteome</keyword>
<dbReference type="PANTHER" id="PTHR24096">
    <property type="entry name" value="LONG-CHAIN-FATTY-ACID--COA LIGASE"/>
    <property type="match status" value="1"/>
</dbReference>
<proteinExistence type="predicted"/>
<dbReference type="InterPro" id="IPR025110">
    <property type="entry name" value="AMP-bd_C"/>
</dbReference>
<reference evidence="4 5" key="1">
    <citation type="submission" date="2022-10" db="EMBL/GenBank/DDBJ databases">
        <title>The complete genomes of actinobacterial strains from the NBC collection.</title>
        <authorList>
            <person name="Joergensen T.S."/>
            <person name="Alvarez Arevalo M."/>
            <person name="Sterndorff E.B."/>
            <person name="Faurdal D."/>
            <person name="Vuksanovic O."/>
            <person name="Mourched A.-S."/>
            <person name="Charusanti P."/>
            <person name="Shaw S."/>
            <person name="Blin K."/>
            <person name="Weber T."/>
        </authorList>
    </citation>
    <scope>NUCLEOTIDE SEQUENCE [LARGE SCALE GENOMIC DNA]</scope>
    <source>
        <strain evidence="4 5">NBC_00319</strain>
    </source>
</reference>
<organism evidence="4 5">
    <name type="scientific">Williamsia herbipolensis</name>
    <dbReference type="NCBI Taxonomy" id="1603258"/>
    <lineage>
        <taxon>Bacteria</taxon>
        <taxon>Bacillati</taxon>
        <taxon>Actinomycetota</taxon>
        <taxon>Actinomycetes</taxon>
        <taxon>Mycobacteriales</taxon>
        <taxon>Nocardiaceae</taxon>
        <taxon>Williamsia</taxon>
    </lineage>
</organism>
<dbReference type="Proteomes" id="UP001432128">
    <property type="component" value="Chromosome"/>
</dbReference>
<evidence type="ECO:0000313" key="5">
    <source>
        <dbReference type="Proteomes" id="UP001432128"/>
    </source>
</evidence>
<evidence type="ECO:0000256" key="1">
    <source>
        <dbReference type="SAM" id="MobiDB-lite"/>
    </source>
</evidence>
<dbReference type="InterPro" id="IPR042099">
    <property type="entry name" value="ANL_N_sf"/>
</dbReference>
<dbReference type="InterPro" id="IPR020845">
    <property type="entry name" value="AMP-binding_CS"/>
</dbReference>
<protein>
    <submittedName>
        <fullName evidence="4">AMP-binding protein</fullName>
    </submittedName>
</protein>
<dbReference type="Gene3D" id="3.30.300.30">
    <property type="match status" value="1"/>
</dbReference>
<evidence type="ECO:0000259" key="3">
    <source>
        <dbReference type="Pfam" id="PF13193"/>
    </source>
</evidence>
<dbReference type="Pfam" id="PF13193">
    <property type="entry name" value="AMP-binding_C"/>
    <property type="match status" value="1"/>
</dbReference>
<dbReference type="RefSeq" id="WP_328857897.1">
    <property type="nucleotide sequence ID" value="NZ_CP108021.1"/>
</dbReference>
<sequence length="507" mass="55085">MFPGVFAATTPDALAAIMPSTGQQLTYAELDDRSTRLANHLHGLGLRRGDCIALVSDNDLRVFEVYWAALRSGLYITPVNNHLTAAETNFILDDCGAQVLFASAACADSVADSGAVASIRHRIAWGGLEGFEDYDEVLAAASSTTPTDQPRGHDMLYSSGTTGRPKGIRPPLPEGQVDEVPDIYTAIFAPMYGFDASTVYLSPAPLYHAAPLRYCGMTQSVGGTVVVMDRFDAETALSLIDEYRATHSQWVPTMFVRMLKLPAEVREKYDVSSMKVAIHAAAPCPVHIKQAMIAWWGPVIEEYYSSTEAVGATFINSEQALAHPGSVGKPLLGVIHVCSDDGADLPVGETGTVYFEREAQAFEYHNDPDKTRAAQHPEHPLWATTGDVGHVDDDGFLYLTDRKAFMIISGGVNIYPQEAENVLIGHPAVFDVAVIGVPNDEFGEEVKACVELERGVEPSDALAEELIEFTRASLAAHKAPRTIDFVDELPRTPTGKLVKRELTKLYK</sequence>
<accession>A0AAU4K3N7</accession>
<gene>
    <name evidence="4" type="ORF">OG579_02100</name>
</gene>
<evidence type="ECO:0000259" key="2">
    <source>
        <dbReference type="Pfam" id="PF00501"/>
    </source>
</evidence>
<dbReference type="Pfam" id="PF00501">
    <property type="entry name" value="AMP-binding"/>
    <property type="match status" value="1"/>
</dbReference>
<dbReference type="AlphaFoldDB" id="A0AAU4K3N7"/>
<name>A0AAU4K3N7_9NOCA</name>
<dbReference type="PANTHER" id="PTHR24096:SF323">
    <property type="entry name" value="BLR3536 PROTEIN"/>
    <property type="match status" value="1"/>
</dbReference>
<dbReference type="Gene3D" id="3.40.50.12780">
    <property type="entry name" value="N-terminal domain of ligase-like"/>
    <property type="match status" value="1"/>
</dbReference>
<dbReference type="SUPFAM" id="SSF56801">
    <property type="entry name" value="Acetyl-CoA synthetase-like"/>
    <property type="match status" value="1"/>
</dbReference>
<dbReference type="InterPro" id="IPR045851">
    <property type="entry name" value="AMP-bd_C_sf"/>
</dbReference>
<dbReference type="PROSITE" id="PS00455">
    <property type="entry name" value="AMP_BINDING"/>
    <property type="match status" value="1"/>
</dbReference>
<dbReference type="EMBL" id="CP108021">
    <property type="protein sequence ID" value="WUM20649.1"/>
    <property type="molecule type" value="Genomic_DNA"/>
</dbReference>
<dbReference type="KEGG" id="whr:OG579_02100"/>
<evidence type="ECO:0000313" key="4">
    <source>
        <dbReference type="EMBL" id="WUM20649.1"/>
    </source>
</evidence>
<feature type="domain" description="AMP-dependent synthetase/ligase" evidence="2">
    <location>
        <begin position="7"/>
        <end position="358"/>
    </location>
</feature>
<feature type="region of interest" description="Disordered" evidence="1">
    <location>
        <begin position="142"/>
        <end position="175"/>
    </location>
</feature>